<evidence type="ECO:0000256" key="3">
    <source>
        <dbReference type="SAM" id="SignalP"/>
    </source>
</evidence>
<dbReference type="Pfam" id="PF04650">
    <property type="entry name" value="YSIRK_signal"/>
    <property type="match status" value="1"/>
</dbReference>
<name>A0A2S1ENK1_LIMRT</name>
<feature type="compositionally biased region" description="Low complexity" evidence="2">
    <location>
        <begin position="51"/>
        <end position="60"/>
    </location>
</feature>
<dbReference type="AlphaFoldDB" id="A0A2S1ENK1"/>
<dbReference type="NCBIfam" id="TIGR01168">
    <property type="entry name" value="YSIRK_signal"/>
    <property type="match status" value="1"/>
</dbReference>
<protein>
    <submittedName>
        <fullName evidence="5">LPXTG-motif cell wall anchor domain protein</fullName>
    </submittedName>
</protein>
<dbReference type="InterPro" id="IPR005877">
    <property type="entry name" value="YSIRK_signal_dom"/>
</dbReference>
<organism evidence="5 6">
    <name type="scientific">Limosilactobacillus reuteri</name>
    <name type="common">Lactobacillus reuteri</name>
    <dbReference type="NCBI Taxonomy" id="1598"/>
    <lineage>
        <taxon>Bacteria</taxon>
        <taxon>Bacillati</taxon>
        <taxon>Bacillota</taxon>
        <taxon>Bacilli</taxon>
        <taxon>Lactobacillales</taxon>
        <taxon>Lactobacillaceae</taxon>
        <taxon>Limosilactobacillus</taxon>
    </lineage>
</organism>
<proteinExistence type="predicted"/>
<keyword evidence="1 3" id="KW-0732">Signal</keyword>
<evidence type="ECO:0000256" key="1">
    <source>
        <dbReference type="ARBA" id="ARBA00022729"/>
    </source>
</evidence>
<feature type="region of interest" description="Disordered" evidence="2">
    <location>
        <begin position="50"/>
        <end position="73"/>
    </location>
</feature>
<evidence type="ECO:0000256" key="2">
    <source>
        <dbReference type="SAM" id="MobiDB-lite"/>
    </source>
</evidence>
<evidence type="ECO:0000313" key="6">
    <source>
        <dbReference type="Proteomes" id="UP000244369"/>
    </source>
</evidence>
<feature type="compositionally biased region" description="Basic and acidic residues" evidence="2">
    <location>
        <begin position="61"/>
        <end position="73"/>
    </location>
</feature>
<sequence length="73" mass="7885">MLSHNNWEEQIKKYEPKKQRFTIKKLLVGVASVLLGVTFAAGTASADGMIANADSASGSDSAERTDHNLTFES</sequence>
<reference evidence="5 6" key="1">
    <citation type="submission" date="2018-03" db="EMBL/GenBank/DDBJ databases">
        <title>Complete Genome Sequence of the Chinese traditional Highland Barley wine Isolate Lactobacillus reuteri WHH1689.</title>
        <authorList>
            <person name="Chen S."/>
            <person name="Chen L."/>
            <person name="Chen L."/>
            <person name="Li Y."/>
        </authorList>
    </citation>
    <scope>NUCLEOTIDE SEQUENCE [LARGE SCALE GENOMIC DNA]</scope>
    <source>
        <strain evidence="5 6">WHH1689</strain>
    </source>
</reference>
<feature type="domain" description="YSIRK Gram-positive signal peptide" evidence="4">
    <location>
        <begin position="17"/>
        <end position="39"/>
    </location>
</feature>
<gene>
    <name evidence="5" type="ORF">LWHH1689_0120</name>
</gene>
<feature type="signal peptide" evidence="3">
    <location>
        <begin position="1"/>
        <end position="46"/>
    </location>
</feature>
<dbReference type="EMBL" id="CP027805">
    <property type="protein sequence ID" value="AWD61486.1"/>
    <property type="molecule type" value="Genomic_DNA"/>
</dbReference>
<evidence type="ECO:0000259" key="4">
    <source>
        <dbReference type="Pfam" id="PF04650"/>
    </source>
</evidence>
<feature type="chain" id="PRO_5015539939" evidence="3">
    <location>
        <begin position="47"/>
        <end position="73"/>
    </location>
</feature>
<evidence type="ECO:0000313" key="5">
    <source>
        <dbReference type="EMBL" id="AWD61486.1"/>
    </source>
</evidence>
<dbReference type="Proteomes" id="UP000244369">
    <property type="component" value="Chromosome"/>
</dbReference>
<accession>A0A2S1ENK1</accession>